<keyword evidence="8" id="KW-0238">DNA-binding</keyword>
<keyword evidence="5" id="KW-0347">Helicase</keyword>
<evidence type="ECO:0000256" key="9">
    <source>
        <dbReference type="ARBA" id="ARBA00023204"/>
    </source>
</evidence>
<keyword evidence="6" id="KW-0269">Exonuclease</keyword>
<keyword evidence="3" id="KW-0227">DNA damage</keyword>
<evidence type="ECO:0000256" key="6">
    <source>
        <dbReference type="ARBA" id="ARBA00022839"/>
    </source>
</evidence>
<evidence type="ECO:0000313" key="13">
    <source>
        <dbReference type="EMBL" id="WEG35000.1"/>
    </source>
</evidence>
<dbReference type="InterPro" id="IPR049035">
    <property type="entry name" value="ADDB_N"/>
</dbReference>
<evidence type="ECO:0000256" key="10">
    <source>
        <dbReference type="SAM" id="Coils"/>
    </source>
</evidence>
<feature type="domain" description="PD-(D/E)XK endonuclease-like" evidence="11">
    <location>
        <begin position="901"/>
        <end position="983"/>
    </location>
</feature>
<protein>
    <submittedName>
        <fullName evidence="13">PD-(D/E)XK nuclease family protein</fullName>
    </submittedName>
</protein>
<dbReference type="Proteomes" id="UP001220478">
    <property type="component" value="Chromosome"/>
</dbReference>
<sequence length="1358" mass="153508">MQIIAGADKFQILDRLVDKIQERRLQGDKSKVIVIVPDNRKLSVEQALLQVDQGALLFTEVLSIKRFASLLFKEVLSRKQQEVSPELAALLIYNYVQDLSERNDLDADENFRCLSIYFNKPEFREKLLQTEKSVKRLRLDLSDLSSKLADYTAPQAQKLRRKLQALQELSEAYRLSLAEAELTDTVGEIDELINLLRDFAFAAGNSDKWTQRHLQFLRRTHIYFYGMAEDTLITPQEWQLINCLQHVAASLTLTLKLPDLTADYQGKEKLAADLAVSLSSGESSAENSDWKSLRVENLRCCSINTWLEFAAKLPYRAAKIYEAGFRALFDLYQQDFTSVSLEYLLPAYTAAKKRVEAWICQLEANAPLQDLRDDSVVLRRVSEKKTAFCHILREIKQICTSGGASACQWQDCAVILADYVNDLPDLLMAANEINVPLYLGEGEKQSCILSAYLHNLWKLLNYGLNRTYVLAFLRSPLLPFSENEIATYENYLIRNNLNYHDLLQFAAPKAEAENENDDENEADLLLQADLQLAGKIAHDILLPLAELQKQLRSAENRPRRLHLLLQYFIDCKLEDTCRALYLQSLQEPGAFVQEAARTLVGAFNKFARHLHDLLTYSRDLEQETLSDFLRSLELDFQALENEILPNPAFQVWVSGLEKAQGTRFKQIYLVNFTATSLMNSSGFAGGVFSRNDLTLLLNLAEKNCTVALDSDAGVYRCFVSWLYDALLLAGSKVVICTAGKVEGALTETLSNYLSPAESIGSLTSTKLQVLPNKPEICDYLRHARSLINLIITQKMTAAERQRLQKLIQADFAAAYCLLCNEPDGVARALYQTSVLSVVSRAYEVLPLLERAAQLQSNLQTAVTETNTTYNITGNLRLISSAADFQTLDEDLITRLLKRKKTLSINELECYAANPFVFFCRYLLALQEKAGANTYQKNFGILLHAFAEEAINRIYAQATALAAEEKQLEQQLKAMTGDRDLWQFLQADKVFEAENPVYLQLHRSFVPQLEAVYAAYQTLVAAYSKDYSREISILRYNAARFSQLADPSALEKHLADLQAAGAIKAEIVNEILQTAESKIRNIAGLSTPLYRESVRPQLLKIANFGLSTILQGAMSLFAPDIKTAFPATLESRFMLPLKEAQRQVNLLGKIDRIDYCDPLQNRTEPGILLLDYKSGRKKFEAAKLLAGLDLQMPLYANLIRYNLDGNLSSEGNTRMIKSAYMYLQNLYKRNNGSNLSLAWEKSQEELQNEFAGEEKNDLGSKLTLTEEEERALEDYSYNLCLAEWQDICAGKFPYEPVLAADNTCQVPYQGLAKFSPESGQRRLLLNRMTPMPATVKDKEALEYALKLWQQSAITGEKKC</sequence>
<proteinExistence type="predicted"/>
<evidence type="ECO:0000256" key="1">
    <source>
        <dbReference type="ARBA" id="ARBA00022722"/>
    </source>
</evidence>
<feature type="coiled-coil region" evidence="10">
    <location>
        <begin position="950"/>
        <end position="977"/>
    </location>
</feature>
<evidence type="ECO:0000256" key="8">
    <source>
        <dbReference type="ARBA" id="ARBA00023125"/>
    </source>
</evidence>
<dbReference type="SUPFAM" id="SSF52540">
    <property type="entry name" value="P-loop containing nucleoside triphosphate hydrolases"/>
    <property type="match status" value="1"/>
</dbReference>
<evidence type="ECO:0000256" key="5">
    <source>
        <dbReference type="ARBA" id="ARBA00022806"/>
    </source>
</evidence>
<evidence type="ECO:0000259" key="11">
    <source>
        <dbReference type="Pfam" id="PF12705"/>
    </source>
</evidence>
<organism evidence="13 14">
    <name type="scientific">Amygdalobacter indicium</name>
    <dbReference type="NCBI Taxonomy" id="3029272"/>
    <lineage>
        <taxon>Bacteria</taxon>
        <taxon>Bacillati</taxon>
        <taxon>Bacillota</taxon>
        <taxon>Clostridia</taxon>
        <taxon>Eubacteriales</taxon>
        <taxon>Oscillospiraceae</taxon>
        <taxon>Amygdalobacter</taxon>
    </lineage>
</organism>
<evidence type="ECO:0000259" key="12">
    <source>
        <dbReference type="Pfam" id="PF21445"/>
    </source>
</evidence>
<dbReference type="InterPro" id="IPR027417">
    <property type="entry name" value="P-loop_NTPase"/>
</dbReference>
<dbReference type="Pfam" id="PF12705">
    <property type="entry name" value="PDDEXK_1"/>
    <property type="match status" value="2"/>
</dbReference>
<keyword evidence="10" id="KW-0175">Coiled coil</keyword>
<keyword evidence="7" id="KW-0067">ATP-binding</keyword>
<feature type="domain" description="ATP-dependent helicase/deoxyribonuclease subunit B N-terminal" evidence="12">
    <location>
        <begin position="15"/>
        <end position="263"/>
    </location>
</feature>
<evidence type="ECO:0000256" key="2">
    <source>
        <dbReference type="ARBA" id="ARBA00022741"/>
    </source>
</evidence>
<dbReference type="Pfam" id="PF21445">
    <property type="entry name" value="ADDB_N"/>
    <property type="match status" value="1"/>
</dbReference>
<feature type="coiled-coil region" evidence="10">
    <location>
        <begin position="156"/>
        <end position="183"/>
    </location>
</feature>
<reference evidence="13 14" key="1">
    <citation type="submission" date="2023-02" db="EMBL/GenBank/DDBJ databases">
        <title>Novel Oscillospiraceae bacterial genomes.</title>
        <authorList>
            <person name="Srinivasan S."/>
            <person name="Austin M.N."/>
            <person name="Fiedler T.L."/>
            <person name="Strenk S.M."/>
            <person name="Agnew K.J."/>
            <person name="Nagana Gowda G.A."/>
            <person name="Raftery D."/>
            <person name="Beamer M.A."/>
            <person name="Achilles S.L."/>
            <person name="Wiesenfeld H.C."/>
            <person name="Fredricks D.N."/>
            <person name="Hillier S.L."/>
        </authorList>
    </citation>
    <scope>NUCLEOTIDE SEQUENCE [LARGE SCALE GENOMIC DNA]</scope>
    <source>
        <strain evidence="13 14">CHIC02 1186E3-8</strain>
    </source>
</reference>
<dbReference type="RefSeq" id="WP_315571025.1">
    <property type="nucleotide sequence ID" value="NZ_CP118868.1"/>
</dbReference>
<dbReference type="EMBL" id="CP118868">
    <property type="protein sequence ID" value="WEG35000.1"/>
    <property type="molecule type" value="Genomic_DNA"/>
</dbReference>
<keyword evidence="9" id="KW-0234">DNA repair</keyword>
<dbReference type="Gene3D" id="3.40.50.300">
    <property type="entry name" value="P-loop containing nucleotide triphosphate hydrolases"/>
    <property type="match status" value="1"/>
</dbReference>
<evidence type="ECO:0000313" key="14">
    <source>
        <dbReference type="Proteomes" id="UP001220478"/>
    </source>
</evidence>
<keyword evidence="1" id="KW-0540">Nuclease</keyword>
<keyword evidence="14" id="KW-1185">Reference proteome</keyword>
<evidence type="ECO:0000256" key="7">
    <source>
        <dbReference type="ARBA" id="ARBA00022840"/>
    </source>
</evidence>
<keyword evidence="4" id="KW-0378">Hydrolase</keyword>
<evidence type="ECO:0000256" key="4">
    <source>
        <dbReference type="ARBA" id="ARBA00022801"/>
    </source>
</evidence>
<accession>A0ABY8C834</accession>
<feature type="domain" description="PD-(D/E)XK endonuclease-like" evidence="11">
    <location>
        <begin position="1125"/>
        <end position="1296"/>
    </location>
</feature>
<evidence type="ECO:0000256" key="3">
    <source>
        <dbReference type="ARBA" id="ARBA00022763"/>
    </source>
</evidence>
<name>A0ABY8C834_9FIRM</name>
<keyword evidence="2" id="KW-0547">Nucleotide-binding</keyword>
<dbReference type="InterPro" id="IPR038726">
    <property type="entry name" value="PDDEXK_AddAB-type"/>
</dbReference>
<gene>
    <name evidence="13" type="ORF">PYS61_03375</name>
</gene>